<gene>
    <name evidence="1" type="ORF">K443DRAFT_111611</name>
</gene>
<dbReference type="HOGENOM" id="CLU_2352272_0_0_1"/>
<keyword evidence="2" id="KW-1185">Reference proteome</keyword>
<sequence>SFLCGFKGQKRQEARVAAFQRYFAFSVWWTGSLGKDKRDERCALSRSRDIVHFLFGGHNRTAVAVFDGPGNFRSSAVLTRGARFRVPEIFCIFWFGR</sequence>
<dbReference type="EMBL" id="KN838828">
    <property type="protein sequence ID" value="KIJ93733.1"/>
    <property type="molecule type" value="Genomic_DNA"/>
</dbReference>
<feature type="non-terminal residue" evidence="1">
    <location>
        <position position="1"/>
    </location>
</feature>
<reference evidence="1 2" key="1">
    <citation type="submission" date="2014-04" db="EMBL/GenBank/DDBJ databases">
        <authorList>
            <consortium name="DOE Joint Genome Institute"/>
            <person name="Kuo A."/>
            <person name="Kohler A."/>
            <person name="Nagy L.G."/>
            <person name="Floudas D."/>
            <person name="Copeland A."/>
            <person name="Barry K.W."/>
            <person name="Cichocki N."/>
            <person name="Veneault-Fourrey C."/>
            <person name="LaButti K."/>
            <person name="Lindquist E.A."/>
            <person name="Lipzen A."/>
            <person name="Lundell T."/>
            <person name="Morin E."/>
            <person name="Murat C."/>
            <person name="Sun H."/>
            <person name="Tunlid A."/>
            <person name="Henrissat B."/>
            <person name="Grigoriev I.V."/>
            <person name="Hibbett D.S."/>
            <person name="Martin F."/>
            <person name="Nordberg H.P."/>
            <person name="Cantor M.N."/>
            <person name="Hua S.X."/>
        </authorList>
    </citation>
    <scope>NUCLEOTIDE SEQUENCE [LARGE SCALE GENOMIC DNA]</scope>
    <source>
        <strain evidence="1 2">LaAM-08-1</strain>
    </source>
</reference>
<dbReference type="Proteomes" id="UP000054477">
    <property type="component" value="Unassembled WGS sequence"/>
</dbReference>
<accession>A0A0C9WXT0</accession>
<reference evidence="2" key="2">
    <citation type="submission" date="2015-01" db="EMBL/GenBank/DDBJ databases">
        <title>Evolutionary Origins and Diversification of the Mycorrhizal Mutualists.</title>
        <authorList>
            <consortium name="DOE Joint Genome Institute"/>
            <consortium name="Mycorrhizal Genomics Consortium"/>
            <person name="Kohler A."/>
            <person name="Kuo A."/>
            <person name="Nagy L.G."/>
            <person name="Floudas D."/>
            <person name="Copeland A."/>
            <person name="Barry K.W."/>
            <person name="Cichocki N."/>
            <person name="Veneault-Fourrey C."/>
            <person name="LaButti K."/>
            <person name="Lindquist E.A."/>
            <person name="Lipzen A."/>
            <person name="Lundell T."/>
            <person name="Morin E."/>
            <person name="Murat C."/>
            <person name="Riley R."/>
            <person name="Ohm R."/>
            <person name="Sun H."/>
            <person name="Tunlid A."/>
            <person name="Henrissat B."/>
            <person name="Grigoriev I.V."/>
            <person name="Hibbett D.S."/>
            <person name="Martin F."/>
        </authorList>
    </citation>
    <scope>NUCLEOTIDE SEQUENCE [LARGE SCALE GENOMIC DNA]</scope>
    <source>
        <strain evidence="2">LaAM-08-1</strain>
    </source>
</reference>
<organism evidence="1 2">
    <name type="scientific">Laccaria amethystina LaAM-08-1</name>
    <dbReference type="NCBI Taxonomy" id="1095629"/>
    <lineage>
        <taxon>Eukaryota</taxon>
        <taxon>Fungi</taxon>
        <taxon>Dikarya</taxon>
        <taxon>Basidiomycota</taxon>
        <taxon>Agaricomycotina</taxon>
        <taxon>Agaricomycetes</taxon>
        <taxon>Agaricomycetidae</taxon>
        <taxon>Agaricales</taxon>
        <taxon>Agaricineae</taxon>
        <taxon>Hydnangiaceae</taxon>
        <taxon>Laccaria</taxon>
    </lineage>
</organism>
<protein>
    <submittedName>
        <fullName evidence="1">Uncharacterized protein</fullName>
    </submittedName>
</protein>
<evidence type="ECO:0000313" key="2">
    <source>
        <dbReference type="Proteomes" id="UP000054477"/>
    </source>
</evidence>
<dbReference type="AlphaFoldDB" id="A0A0C9WXT0"/>
<name>A0A0C9WXT0_9AGAR</name>
<evidence type="ECO:0000313" key="1">
    <source>
        <dbReference type="EMBL" id="KIJ93733.1"/>
    </source>
</evidence>
<proteinExistence type="predicted"/>